<dbReference type="EMBL" id="JAOPJZ010000001">
    <property type="protein sequence ID" value="MCU4750883.1"/>
    <property type="molecule type" value="Genomic_DNA"/>
</dbReference>
<keyword evidence="3" id="KW-1185">Reference proteome</keyword>
<accession>A0AAP3E4W2</accession>
<organism evidence="2 3">
    <name type="scientific">Natronosalvus hydrolyticus</name>
    <dbReference type="NCBI Taxonomy" id="2979988"/>
    <lineage>
        <taxon>Archaea</taxon>
        <taxon>Methanobacteriati</taxon>
        <taxon>Methanobacteriota</taxon>
        <taxon>Stenosarchaea group</taxon>
        <taxon>Halobacteria</taxon>
        <taxon>Halobacteriales</taxon>
        <taxon>Natrialbaceae</taxon>
        <taxon>Natronosalvus</taxon>
    </lineage>
</organism>
<comment type="caution">
    <text evidence="2">The sequence shown here is derived from an EMBL/GenBank/DDBJ whole genome shotgun (WGS) entry which is preliminary data.</text>
</comment>
<dbReference type="Proteomes" id="UP001321047">
    <property type="component" value="Unassembled WGS sequence"/>
</dbReference>
<dbReference type="PROSITE" id="PS00092">
    <property type="entry name" value="N6_MTASE"/>
    <property type="match status" value="1"/>
</dbReference>
<evidence type="ECO:0000256" key="1">
    <source>
        <dbReference type="SAM" id="MobiDB-lite"/>
    </source>
</evidence>
<feature type="region of interest" description="Disordered" evidence="1">
    <location>
        <begin position="1"/>
        <end position="38"/>
    </location>
</feature>
<dbReference type="RefSeq" id="WP_342806089.1">
    <property type="nucleotide sequence ID" value="NZ_JAOPJZ010000001.1"/>
</dbReference>
<feature type="compositionally biased region" description="Basic and acidic residues" evidence="1">
    <location>
        <begin position="21"/>
        <end position="38"/>
    </location>
</feature>
<sequence>MTDLDVLEKDPGRGSAPSVYHDPHADRRPETGEERPREIDYPLYVRNVGGREPDGSPTFIGPWTFSARMVREVVEDAIEGRTLNACAGKTELSHDVEIVRNDLNPEMDADYHYDVMEIDEHFDEESFDSVVFDPPFDQEQAREHYDGMHDTRRGPARRKLMELVRPGGVFLECGWNDHGPGLGYDDSWYREECHRYRRGPSYQPMFLTVDRRRSLV</sequence>
<dbReference type="GO" id="GO:0008168">
    <property type="term" value="F:methyltransferase activity"/>
    <property type="evidence" value="ECO:0007669"/>
    <property type="project" value="InterPro"/>
</dbReference>
<dbReference type="SUPFAM" id="SSF53335">
    <property type="entry name" value="S-adenosyl-L-methionine-dependent methyltransferases"/>
    <property type="match status" value="1"/>
</dbReference>
<dbReference type="InterPro" id="IPR029063">
    <property type="entry name" value="SAM-dependent_MTases_sf"/>
</dbReference>
<gene>
    <name evidence="2" type="ORF">OB919_02620</name>
</gene>
<dbReference type="AlphaFoldDB" id="A0AAP3E4W2"/>
<dbReference type="GO" id="GO:0032259">
    <property type="term" value="P:methylation"/>
    <property type="evidence" value="ECO:0007669"/>
    <property type="project" value="InterPro"/>
</dbReference>
<feature type="compositionally biased region" description="Basic and acidic residues" evidence="1">
    <location>
        <begin position="1"/>
        <end position="12"/>
    </location>
</feature>
<reference evidence="2 3" key="1">
    <citation type="submission" date="2022-09" db="EMBL/GenBank/DDBJ databases">
        <title>Enrichment on poylsaccharides allowed isolation of novel metabolic and taxonomic groups of Haloarchaea.</title>
        <authorList>
            <person name="Sorokin D.Y."/>
            <person name="Elcheninov A.G."/>
            <person name="Khizhniak T.V."/>
            <person name="Kolganova T.V."/>
            <person name="Kublanov I.V."/>
        </authorList>
    </citation>
    <scope>NUCLEOTIDE SEQUENCE [LARGE SCALE GENOMIC DNA]</scope>
    <source>
        <strain evidence="2 3">AArc-curdl1</strain>
    </source>
</reference>
<evidence type="ECO:0000313" key="2">
    <source>
        <dbReference type="EMBL" id="MCU4750883.1"/>
    </source>
</evidence>
<proteinExistence type="predicted"/>
<evidence type="ECO:0000313" key="3">
    <source>
        <dbReference type="Proteomes" id="UP001321047"/>
    </source>
</evidence>
<evidence type="ECO:0008006" key="4">
    <source>
        <dbReference type="Google" id="ProtNLM"/>
    </source>
</evidence>
<dbReference type="GO" id="GO:0003676">
    <property type="term" value="F:nucleic acid binding"/>
    <property type="evidence" value="ECO:0007669"/>
    <property type="project" value="InterPro"/>
</dbReference>
<dbReference type="InterPro" id="IPR002052">
    <property type="entry name" value="DNA_methylase_N6_adenine_CS"/>
</dbReference>
<protein>
    <recommendedName>
        <fullName evidence="4">Methyltransferase domain-containing protein</fullName>
    </recommendedName>
</protein>
<name>A0AAP3E4W2_9EURY</name>